<gene>
    <name evidence="15" type="ORF">LX69_02406</name>
</gene>
<keyword evidence="10 11" id="KW-0119">Carbohydrate metabolism</keyword>
<name>A0A2W7N3X8_9BACT</name>
<dbReference type="InterPro" id="IPR014718">
    <property type="entry name" value="GH-type_carb-bd"/>
</dbReference>
<feature type="active site" description="Proton donor" evidence="12">
    <location>
        <position position="184"/>
    </location>
</feature>
<evidence type="ECO:0000256" key="2">
    <source>
        <dbReference type="ARBA" id="ARBA00001913"/>
    </source>
</evidence>
<reference evidence="15 16" key="1">
    <citation type="submission" date="2018-06" db="EMBL/GenBank/DDBJ databases">
        <title>Genomic Encyclopedia of Archaeal and Bacterial Type Strains, Phase II (KMG-II): from individual species to whole genera.</title>
        <authorList>
            <person name="Goeker M."/>
        </authorList>
    </citation>
    <scope>NUCLEOTIDE SEQUENCE [LARGE SCALE GENOMIC DNA]</scope>
    <source>
        <strain evidence="15 16">DSM 6779</strain>
    </source>
</reference>
<dbReference type="OrthoDB" id="9779408at2"/>
<dbReference type="GO" id="GO:0033499">
    <property type="term" value="P:galactose catabolic process via UDP-galactose, Leloir pathway"/>
    <property type="evidence" value="ECO:0007669"/>
    <property type="project" value="TreeGrafter"/>
</dbReference>
<feature type="binding site" evidence="14">
    <location>
        <begin position="184"/>
        <end position="186"/>
    </location>
    <ligand>
        <name>beta-D-galactose</name>
        <dbReference type="ChEBI" id="CHEBI:27667"/>
    </ligand>
</feature>
<dbReference type="NCBIfam" id="NF008277">
    <property type="entry name" value="PRK11055.1"/>
    <property type="match status" value="1"/>
</dbReference>
<comment type="similarity">
    <text evidence="4 11">Belongs to the aldose epimerase family.</text>
</comment>
<comment type="pathway">
    <text evidence="3 11">Carbohydrate metabolism; hexose metabolism.</text>
</comment>
<evidence type="ECO:0000313" key="16">
    <source>
        <dbReference type="Proteomes" id="UP000249239"/>
    </source>
</evidence>
<evidence type="ECO:0000256" key="1">
    <source>
        <dbReference type="ARBA" id="ARBA00001614"/>
    </source>
</evidence>
<evidence type="ECO:0000256" key="10">
    <source>
        <dbReference type="ARBA" id="ARBA00023277"/>
    </source>
</evidence>
<dbReference type="CDD" id="cd09019">
    <property type="entry name" value="galactose_mutarotase_like"/>
    <property type="match status" value="1"/>
</dbReference>
<dbReference type="EMBL" id="QKZK01000020">
    <property type="protein sequence ID" value="PZX14393.1"/>
    <property type="molecule type" value="Genomic_DNA"/>
</dbReference>
<protein>
    <recommendedName>
        <fullName evidence="7 11">Aldose 1-epimerase</fullName>
        <ecNumber evidence="6 11">5.1.3.3</ecNumber>
    </recommendedName>
</protein>
<feature type="active site" description="Proton acceptor" evidence="12">
    <location>
        <position position="314"/>
    </location>
</feature>
<dbReference type="RefSeq" id="WP_111446261.1">
    <property type="nucleotide sequence ID" value="NZ_QKZK01000020.1"/>
</dbReference>
<feature type="binding site" evidence="13">
    <location>
        <position position="250"/>
    </location>
    <ligand>
        <name>beta-D-galactose</name>
        <dbReference type="ChEBI" id="CHEBI:27667"/>
    </ligand>
</feature>
<evidence type="ECO:0000256" key="6">
    <source>
        <dbReference type="ARBA" id="ARBA00013185"/>
    </source>
</evidence>
<dbReference type="PANTHER" id="PTHR10091">
    <property type="entry name" value="ALDOSE-1-EPIMERASE"/>
    <property type="match status" value="1"/>
</dbReference>
<dbReference type="PANTHER" id="PTHR10091:SF0">
    <property type="entry name" value="GALACTOSE MUTAROTASE"/>
    <property type="match status" value="1"/>
</dbReference>
<comment type="subunit">
    <text evidence="5">Monomer.</text>
</comment>
<evidence type="ECO:0000256" key="13">
    <source>
        <dbReference type="PIRSR" id="PIRSR005096-2"/>
    </source>
</evidence>
<feature type="binding site" evidence="14">
    <location>
        <begin position="84"/>
        <end position="85"/>
    </location>
    <ligand>
        <name>beta-D-galactose</name>
        <dbReference type="ChEBI" id="CHEBI:27667"/>
    </ligand>
</feature>
<keyword evidence="16" id="KW-1185">Reference proteome</keyword>
<dbReference type="Proteomes" id="UP000249239">
    <property type="component" value="Unassembled WGS sequence"/>
</dbReference>
<evidence type="ECO:0000256" key="12">
    <source>
        <dbReference type="PIRSR" id="PIRSR005096-1"/>
    </source>
</evidence>
<evidence type="ECO:0000256" key="11">
    <source>
        <dbReference type="PIRNR" id="PIRNR005096"/>
    </source>
</evidence>
<dbReference type="GO" id="GO:0030246">
    <property type="term" value="F:carbohydrate binding"/>
    <property type="evidence" value="ECO:0007669"/>
    <property type="project" value="InterPro"/>
</dbReference>
<dbReference type="GO" id="GO:0006006">
    <property type="term" value="P:glucose metabolic process"/>
    <property type="evidence" value="ECO:0007669"/>
    <property type="project" value="TreeGrafter"/>
</dbReference>
<comment type="caution">
    <text evidence="15">The sequence shown here is derived from an EMBL/GenBank/DDBJ whole genome shotgun (WGS) entry which is preliminary data.</text>
</comment>
<dbReference type="InterPro" id="IPR015443">
    <property type="entry name" value="Aldose_1-epimerase"/>
</dbReference>
<accession>A0A2W7N3X8</accession>
<dbReference type="PROSITE" id="PS00545">
    <property type="entry name" value="ALDOSE_1_EPIMERASE"/>
    <property type="match status" value="1"/>
</dbReference>
<evidence type="ECO:0000256" key="4">
    <source>
        <dbReference type="ARBA" id="ARBA00006206"/>
    </source>
</evidence>
<evidence type="ECO:0000256" key="8">
    <source>
        <dbReference type="ARBA" id="ARBA00022837"/>
    </source>
</evidence>
<evidence type="ECO:0000256" key="14">
    <source>
        <dbReference type="PIRSR" id="PIRSR005096-3"/>
    </source>
</evidence>
<proteinExistence type="inferred from homology"/>
<keyword evidence="8" id="KW-0106">Calcium</keyword>
<evidence type="ECO:0000256" key="9">
    <source>
        <dbReference type="ARBA" id="ARBA00023235"/>
    </source>
</evidence>
<dbReference type="GO" id="GO:0004034">
    <property type="term" value="F:aldose 1-epimerase activity"/>
    <property type="evidence" value="ECO:0007669"/>
    <property type="project" value="UniProtKB-EC"/>
</dbReference>
<evidence type="ECO:0000256" key="5">
    <source>
        <dbReference type="ARBA" id="ARBA00011245"/>
    </source>
</evidence>
<organism evidence="15 16">
    <name type="scientific">Breznakibacter xylanolyticus</name>
    <dbReference type="NCBI Taxonomy" id="990"/>
    <lineage>
        <taxon>Bacteria</taxon>
        <taxon>Pseudomonadati</taxon>
        <taxon>Bacteroidota</taxon>
        <taxon>Bacteroidia</taxon>
        <taxon>Marinilabiliales</taxon>
        <taxon>Marinilabiliaceae</taxon>
        <taxon>Breznakibacter</taxon>
    </lineage>
</organism>
<dbReference type="Gene3D" id="2.70.98.10">
    <property type="match status" value="1"/>
</dbReference>
<evidence type="ECO:0000313" key="15">
    <source>
        <dbReference type="EMBL" id="PZX14393.1"/>
    </source>
</evidence>
<dbReference type="InterPro" id="IPR018052">
    <property type="entry name" value="Ald1_epimerase_CS"/>
</dbReference>
<sequence length="349" mass="39203">MHIKHENWGTYQNQPVSLYTLSNPGGIEVKISTYGGIITSILMPDKNGKREEITLGFDKLDDYLSQQYLEGCPYLGALIGRYANRIAKGKFTLGGQNYQFAINNGENHLHGGIQGYHRKNWEATAFQMPGKVGINLEIFSPDMEEGYPGNLHLMVTYTLTEQNELVIEYQATTDKTTHVNFTNHAYFNLNGCNENVESHQLQLFADCYTEVDDSAIPTGKILTVKGSAMDFTEPKAIGDRISEVQGRGYDHNYIINGTAGDLRIGAIAIDEKSGRKLEMYTTEPAVQLYTGNYLDGTFKRGNTIFNERFGFCLEAQHYPDSPNQPEFPSTLLHSGEKYHQTTVYKFSLV</sequence>
<dbReference type="InterPro" id="IPR008183">
    <property type="entry name" value="Aldose_1/G6P_1-epimerase"/>
</dbReference>
<comment type="catalytic activity">
    <reaction evidence="1 11">
        <text>alpha-D-glucose = beta-D-glucose</text>
        <dbReference type="Rhea" id="RHEA:10264"/>
        <dbReference type="ChEBI" id="CHEBI:15903"/>
        <dbReference type="ChEBI" id="CHEBI:17925"/>
        <dbReference type="EC" id="5.1.3.3"/>
    </reaction>
</comment>
<dbReference type="SUPFAM" id="SSF74650">
    <property type="entry name" value="Galactose mutarotase-like"/>
    <property type="match status" value="1"/>
</dbReference>
<keyword evidence="9 11" id="KW-0413">Isomerase</keyword>
<dbReference type="PIRSF" id="PIRSF005096">
    <property type="entry name" value="GALM"/>
    <property type="match status" value="1"/>
</dbReference>
<dbReference type="EC" id="5.1.3.3" evidence="6 11"/>
<dbReference type="AlphaFoldDB" id="A0A2W7N3X8"/>
<evidence type="ECO:0000256" key="7">
    <source>
        <dbReference type="ARBA" id="ARBA00014165"/>
    </source>
</evidence>
<comment type="cofactor">
    <cofactor evidence="2">
        <name>Ca(2+)</name>
        <dbReference type="ChEBI" id="CHEBI:29108"/>
    </cofactor>
</comment>
<dbReference type="InterPro" id="IPR011013">
    <property type="entry name" value="Gal_mutarotase_sf_dom"/>
</dbReference>
<dbReference type="Pfam" id="PF01263">
    <property type="entry name" value="Aldose_epim"/>
    <property type="match status" value="1"/>
</dbReference>
<dbReference type="UniPathway" id="UPA00242"/>
<dbReference type="InterPro" id="IPR047215">
    <property type="entry name" value="Galactose_mutarotase-like"/>
</dbReference>
<evidence type="ECO:0000256" key="3">
    <source>
        <dbReference type="ARBA" id="ARBA00005028"/>
    </source>
</evidence>